<name>A0ABN7VEC0_GIGMA</name>
<evidence type="ECO:0000313" key="1">
    <source>
        <dbReference type="EMBL" id="CAG8763143.1"/>
    </source>
</evidence>
<dbReference type="EMBL" id="CAJVQB010013595">
    <property type="protein sequence ID" value="CAG8763143.1"/>
    <property type="molecule type" value="Genomic_DNA"/>
</dbReference>
<gene>
    <name evidence="1" type="ORF">GMARGA_LOCUS17714</name>
</gene>
<comment type="caution">
    <text evidence="1">The sequence shown here is derived from an EMBL/GenBank/DDBJ whole genome shotgun (WGS) entry which is preliminary data.</text>
</comment>
<accession>A0ABN7VEC0</accession>
<protein>
    <submittedName>
        <fullName evidence="1">26890_t:CDS:1</fullName>
    </submittedName>
</protein>
<organism evidence="1 2">
    <name type="scientific">Gigaspora margarita</name>
    <dbReference type="NCBI Taxonomy" id="4874"/>
    <lineage>
        <taxon>Eukaryota</taxon>
        <taxon>Fungi</taxon>
        <taxon>Fungi incertae sedis</taxon>
        <taxon>Mucoromycota</taxon>
        <taxon>Glomeromycotina</taxon>
        <taxon>Glomeromycetes</taxon>
        <taxon>Diversisporales</taxon>
        <taxon>Gigasporaceae</taxon>
        <taxon>Gigaspora</taxon>
    </lineage>
</organism>
<evidence type="ECO:0000313" key="2">
    <source>
        <dbReference type="Proteomes" id="UP000789901"/>
    </source>
</evidence>
<sequence length="236" mass="27375">MNKKIINIDDMPMDPRPNLYNISGNYLKLRFPFSSYFIEQIDKHKKLYNKELDLFYKQSKNLDENDNLCLEKIEEFLEKFSENILAMIPSLTPTILQIARNFSDALIAELELAQMCPPIIELISKDNINSNEYEYFGIHLINQVCKMMLKNIIKLKNKNANESIFANDLREWQQQVTNILILSANIKTSSESKALQFLCICNDLISIQLIKISDIVDAINIKHEPDPENKETGLDN</sequence>
<proteinExistence type="predicted"/>
<keyword evidence="2" id="KW-1185">Reference proteome</keyword>
<reference evidence="1 2" key="1">
    <citation type="submission" date="2021-06" db="EMBL/GenBank/DDBJ databases">
        <authorList>
            <person name="Kallberg Y."/>
            <person name="Tangrot J."/>
            <person name="Rosling A."/>
        </authorList>
    </citation>
    <scope>NUCLEOTIDE SEQUENCE [LARGE SCALE GENOMIC DNA]</scope>
    <source>
        <strain evidence="1 2">120-4 pot B 10/14</strain>
    </source>
</reference>
<dbReference type="Proteomes" id="UP000789901">
    <property type="component" value="Unassembled WGS sequence"/>
</dbReference>